<evidence type="ECO:0000313" key="9">
    <source>
        <dbReference type="EMBL" id="MBN9644006.1"/>
    </source>
</evidence>
<gene>
    <name evidence="9" type="ORF">JZY06_05150</name>
</gene>
<dbReference type="SUPFAM" id="SSF161098">
    <property type="entry name" value="MetI-like"/>
    <property type="match status" value="1"/>
</dbReference>
<dbReference type="Pfam" id="PF00528">
    <property type="entry name" value="BPD_transp_1"/>
    <property type="match status" value="1"/>
</dbReference>
<feature type="transmembrane region" description="Helical" evidence="7">
    <location>
        <begin position="232"/>
        <end position="253"/>
    </location>
</feature>
<sequence length="268" mass="29555">MARLGKTLLWAFIVFLIIISVLPFILMILVAFQKRETFGFDIADSGFTFDNFIELFQVQGFGNALLLSTSVVIIACVSNVVICSLAAYGFVFKKFVGSEVLFWIYLATMMVPAQVTVIANFVIFRKIGILGTTISLALPILNAFGVFLVRQFMVGIPPSLLEAARIDGATDWRIFRSVVLPLIRPVLTALTVFTFLSTWNDFMWPLVSLQSDTKQTVTLAISKLSGAFLTQYGLVMAGTTIAFVVPFLVYVFLQRQFVEGVAATGIKG</sequence>
<evidence type="ECO:0000256" key="7">
    <source>
        <dbReference type="RuleBase" id="RU363032"/>
    </source>
</evidence>
<comment type="subcellular location">
    <subcellularLocation>
        <location evidence="1 7">Cell membrane</location>
        <topology evidence="1 7">Multi-pass membrane protein</topology>
    </subcellularLocation>
</comment>
<dbReference type="EMBL" id="JAFLEQ010000008">
    <property type="protein sequence ID" value="MBN9644006.1"/>
    <property type="molecule type" value="Genomic_DNA"/>
</dbReference>
<comment type="caution">
    <text evidence="9">The sequence shown here is derived from an EMBL/GenBank/DDBJ whole genome shotgun (WGS) entry which is preliminary data.</text>
</comment>
<evidence type="ECO:0000256" key="2">
    <source>
        <dbReference type="ARBA" id="ARBA00022448"/>
    </source>
</evidence>
<feature type="transmembrane region" description="Helical" evidence="7">
    <location>
        <begin position="100"/>
        <end position="123"/>
    </location>
</feature>
<feature type="transmembrane region" description="Helical" evidence="7">
    <location>
        <begin position="182"/>
        <end position="199"/>
    </location>
</feature>
<feature type="transmembrane region" description="Helical" evidence="7">
    <location>
        <begin position="129"/>
        <end position="149"/>
    </location>
</feature>
<evidence type="ECO:0000256" key="4">
    <source>
        <dbReference type="ARBA" id="ARBA00022692"/>
    </source>
</evidence>
<evidence type="ECO:0000259" key="8">
    <source>
        <dbReference type="PROSITE" id="PS50928"/>
    </source>
</evidence>
<comment type="similarity">
    <text evidence="7">Belongs to the binding-protein-dependent transport system permease family.</text>
</comment>
<evidence type="ECO:0000313" key="10">
    <source>
        <dbReference type="Proteomes" id="UP000664332"/>
    </source>
</evidence>
<feature type="transmembrane region" description="Helical" evidence="7">
    <location>
        <begin position="64"/>
        <end position="88"/>
    </location>
</feature>
<accession>A0A939E036</accession>
<feature type="transmembrane region" description="Helical" evidence="7">
    <location>
        <begin position="7"/>
        <end position="32"/>
    </location>
</feature>
<evidence type="ECO:0000256" key="5">
    <source>
        <dbReference type="ARBA" id="ARBA00022989"/>
    </source>
</evidence>
<dbReference type="RefSeq" id="WP_207118844.1">
    <property type="nucleotide sequence ID" value="NZ_JAFLEQ010000008.1"/>
</dbReference>
<keyword evidence="10" id="KW-1185">Reference proteome</keyword>
<dbReference type="GO" id="GO:0055085">
    <property type="term" value="P:transmembrane transport"/>
    <property type="evidence" value="ECO:0007669"/>
    <property type="project" value="InterPro"/>
</dbReference>
<protein>
    <submittedName>
        <fullName evidence="9">Carbohydrate ABC transporter permease</fullName>
    </submittedName>
</protein>
<name>A0A939E036_9CORY</name>
<keyword evidence="3" id="KW-1003">Cell membrane</keyword>
<evidence type="ECO:0000256" key="3">
    <source>
        <dbReference type="ARBA" id="ARBA00022475"/>
    </source>
</evidence>
<organism evidence="9 10">
    <name type="scientific">Corynebacterium mendelii</name>
    <dbReference type="NCBI Taxonomy" id="2765362"/>
    <lineage>
        <taxon>Bacteria</taxon>
        <taxon>Bacillati</taxon>
        <taxon>Actinomycetota</taxon>
        <taxon>Actinomycetes</taxon>
        <taxon>Mycobacteriales</taxon>
        <taxon>Corynebacteriaceae</taxon>
        <taxon>Corynebacterium</taxon>
    </lineage>
</organism>
<reference evidence="9" key="1">
    <citation type="submission" date="2021-03" db="EMBL/GenBank/DDBJ databases">
        <authorList>
            <person name="Sun Q."/>
        </authorList>
    </citation>
    <scope>NUCLEOTIDE SEQUENCE</scope>
    <source>
        <strain evidence="9">CCM 8862</strain>
    </source>
</reference>
<dbReference type="InterPro" id="IPR000515">
    <property type="entry name" value="MetI-like"/>
</dbReference>
<dbReference type="Proteomes" id="UP000664332">
    <property type="component" value="Unassembled WGS sequence"/>
</dbReference>
<dbReference type="PANTHER" id="PTHR43744">
    <property type="entry name" value="ABC TRANSPORTER PERMEASE PROTEIN MG189-RELATED-RELATED"/>
    <property type="match status" value="1"/>
</dbReference>
<dbReference type="InterPro" id="IPR035906">
    <property type="entry name" value="MetI-like_sf"/>
</dbReference>
<dbReference type="PROSITE" id="PS50928">
    <property type="entry name" value="ABC_TM1"/>
    <property type="match status" value="1"/>
</dbReference>
<keyword evidence="4 7" id="KW-0812">Transmembrane</keyword>
<evidence type="ECO:0000256" key="1">
    <source>
        <dbReference type="ARBA" id="ARBA00004651"/>
    </source>
</evidence>
<feature type="domain" description="ABC transmembrane type-1" evidence="8">
    <location>
        <begin position="61"/>
        <end position="253"/>
    </location>
</feature>
<dbReference type="Gene3D" id="1.10.3720.10">
    <property type="entry name" value="MetI-like"/>
    <property type="match status" value="1"/>
</dbReference>
<dbReference type="AlphaFoldDB" id="A0A939E036"/>
<keyword evidence="5 7" id="KW-1133">Transmembrane helix</keyword>
<dbReference type="CDD" id="cd06261">
    <property type="entry name" value="TM_PBP2"/>
    <property type="match status" value="1"/>
</dbReference>
<proteinExistence type="inferred from homology"/>
<evidence type="ECO:0000256" key="6">
    <source>
        <dbReference type="ARBA" id="ARBA00023136"/>
    </source>
</evidence>
<dbReference type="GO" id="GO:0005886">
    <property type="term" value="C:plasma membrane"/>
    <property type="evidence" value="ECO:0007669"/>
    <property type="project" value="UniProtKB-SubCell"/>
</dbReference>
<keyword evidence="6 7" id="KW-0472">Membrane</keyword>
<dbReference type="PANTHER" id="PTHR43744:SF8">
    <property type="entry name" value="SN-GLYCEROL-3-PHOSPHATE TRANSPORT SYSTEM PERMEASE PROTEIN UGPE"/>
    <property type="match status" value="1"/>
</dbReference>
<keyword evidence="2 7" id="KW-0813">Transport</keyword>